<evidence type="ECO:0000313" key="2">
    <source>
        <dbReference type="Proteomes" id="UP000054821"/>
    </source>
</evidence>
<organism evidence="1 2">
    <name type="scientific">Trichoderma gamsii</name>
    <dbReference type="NCBI Taxonomy" id="398673"/>
    <lineage>
        <taxon>Eukaryota</taxon>
        <taxon>Fungi</taxon>
        <taxon>Dikarya</taxon>
        <taxon>Ascomycota</taxon>
        <taxon>Pezizomycotina</taxon>
        <taxon>Sordariomycetes</taxon>
        <taxon>Hypocreomycetidae</taxon>
        <taxon>Hypocreales</taxon>
        <taxon>Hypocreaceae</taxon>
        <taxon>Trichoderma</taxon>
    </lineage>
</organism>
<protein>
    <recommendedName>
        <fullName evidence="3">HNH nuclease domain-containing protein</fullName>
    </recommendedName>
</protein>
<evidence type="ECO:0000313" key="1">
    <source>
        <dbReference type="EMBL" id="PON29035.1"/>
    </source>
</evidence>
<evidence type="ECO:0008006" key="3">
    <source>
        <dbReference type="Google" id="ProtNLM"/>
    </source>
</evidence>
<dbReference type="AlphaFoldDB" id="A0A2P4ZXK5"/>
<keyword evidence="2" id="KW-1185">Reference proteome</keyword>
<name>A0A2P4ZXK5_9HYPO</name>
<comment type="caution">
    <text evidence="1">The sequence shown here is derived from an EMBL/GenBank/DDBJ whole genome shotgun (WGS) entry which is preliminary data.</text>
</comment>
<proteinExistence type="predicted"/>
<dbReference type="Proteomes" id="UP000054821">
    <property type="component" value="Unassembled WGS sequence"/>
</dbReference>
<dbReference type="GeneID" id="29980450"/>
<reference evidence="1 2" key="1">
    <citation type="journal article" date="2016" name="Genome Announc.">
        <title>Draft Whole-Genome Sequence of Trichoderma gamsii T6085, a Promising Biocontrol Agent of Fusarium Head Blight on Wheat.</title>
        <authorList>
            <person name="Baroncelli R."/>
            <person name="Zapparata A."/>
            <person name="Piaggeschi G."/>
            <person name="Sarrocco S."/>
            <person name="Vannacci G."/>
        </authorList>
    </citation>
    <scope>NUCLEOTIDE SEQUENCE [LARGE SCALE GENOMIC DNA]</scope>
    <source>
        <strain evidence="1 2">T6085</strain>
    </source>
</reference>
<dbReference type="EMBL" id="JPDN02000005">
    <property type="protein sequence ID" value="PON29035.1"/>
    <property type="molecule type" value="Genomic_DNA"/>
</dbReference>
<sequence length="471" mass="53039">MLGLCLETIFNPTRFKISCKGPFPIKAFTTISANLGSVISLHLIEMDPELLTLLNLQGDLRPEALRLVHQIFNDLRTTLLEPRGIDEYGTDSVIGDALHNREKELAAVEKLVGIIAQEWHATNLNISQHVFEIELSRLEARAEHLMGDILVIRDCRFELAGRLMDDMIGAEDGGRINSTWSHVDSLIERYKTVKGAKIPIYEPKNTIAQWNFCKTVFNVYDVEEGISDWCVVSGHRHLRSTVRGVQIVRYSLGEKCARYLFAPLDDSHGHLFGAKNGLPMHIHYAEALDNGRLVIIPDEVQGKDEERDQGYIGSWKVYNLYEADAQDSSQFMPLGSELHGRSLEFRNDFRPNTRYLFFAFCMNVLWRQRHEASGWWRAYLASGPGEAWAAAASGPYLRQSTLRRIAQRVGRLTEGEAAQFVVEAGNGPIAEPSDGDRRAEEKDSFYADLCCVAGGDADDEESDEFDVGEEE</sequence>
<dbReference type="RefSeq" id="XP_018666509.1">
    <property type="nucleotide sequence ID" value="XM_018800367.1"/>
</dbReference>
<accession>A0A2P4ZXK5</accession>
<gene>
    <name evidence="1" type="ORF">TGAM01_v202143</name>
</gene>
<dbReference type="STRING" id="398673.A0A2P4ZXK5"/>